<name>A0A917UW57_9PSED</name>
<dbReference type="Pfam" id="PF00583">
    <property type="entry name" value="Acetyltransf_1"/>
    <property type="match status" value="1"/>
</dbReference>
<dbReference type="SUPFAM" id="SSF55729">
    <property type="entry name" value="Acyl-CoA N-acyltransferases (Nat)"/>
    <property type="match status" value="1"/>
</dbReference>
<keyword evidence="1" id="KW-0808">Transferase</keyword>
<proteinExistence type="predicted"/>
<dbReference type="PANTHER" id="PTHR10545:SF42">
    <property type="entry name" value="ACETYLTRANSFERASE"/>
    <property type="match status" value="1"/>
</dbReference>
<dbReference type="Proteomes" id="UP000635983">
    <property type="component" value="Unassembled WGS sequence"/>
</dbReference>
<dbReference type="Gene3D" id="3.40.630.30">
    <property type="match status" value="1"/>
</dbReference>
<dbReference type="GO" id="GO:0008080">
    <property type="term" value="F:N-acetyltransferase activity"/>
    <property type="evidence" value="ECO:0007669"/>
    <property type="project" value="TreeGrafter"/>
</dbReference>
<dbReference type="InterPro" id="IPR016181">
    <property type="entry name" value="Acyl_CoA_acyltransferase"/>
</dbReference>
<keyword evidence="2" id="KW-0012">Acyltransferase</keyword>
<reference evidence="4" key="1">
    <citation type="journal article" date="2014" name="Int. J. Syst. Evol. Microbiol.">
        <title>Complete genome sequence of Corynebacterium casei LMG S-19264T (=DSM 44701T), isolated from a smear-ripened cheese.</title>
        <authorList>
            <consortium name="US DOE Joint Genome Institute (JGI-PGF)"/>
            <person name="Walter F."/>
            <person name="Albersmeier A."/>
            <person name="Kalinowski J."/>
            <person name="Ruckert C."/>
        </authorList>
    </citation>
    <scope>NUCLEOTIDE SEQUENCE</scope>
    <source>
        <strain evidence="4">JCM 30078</strain>
    </source>
</reference>
<dbReference type="InterPro" id="IPR051016">
    <property type="entry name" value="Diverse_Substrate_AcTransf"/>
</dbReference>
<dbReference type="InterPro" id="IPR000182">
    <property type="entry name" value="GNAT_dom"/>
</dbReference>
<reference evidence="4" key="2">
    <citation type="submission" date="2020-09" db="EMBL/GenBank/DDBJ databases">
        <authorList>
            <person name="Sun Q."/>
            <person name="Ohkuma M."/>
        </authorList>
    </citation>
    <scope>NUCLEOTIDE SEQUENCE</scope>
    <source>
        <strain evidence="4">JCM 30078</strain>
    </source>
</reference>
<evidence type="ECO:0000313" key="5">
    <source>
        <dbReference type="Proteomes" id="UP000635983"/>
    </source>
</evidence>
<gene>
    <name evidence="4" type="ORF">GCM10009304_13280</name>
</gene>
<evidence type="ECO:0000256" key="1">
    <source>
        <dbReference type="ARBA" id="ARBA00022679"/>
    </source>
</evidence>
<feature type="domain" description="N-acetyltransferase" evidence="3">
    <location>
        <begin position="3"/>
        <end position="150"/>
    </location>
</feature>
<evidence type="ECO:0000313" key="4">
    <source>
        <dbReference type="EMBL" id="GGJ89091.1"/>
    </source>
</evidence>
<dbReference type="AlphaFoldDB" id="A0A917UW57"/>
<protein>
    <submittedName>
        <fullName evidence="4">N-acetyltransferase</fullName>
    </submittedName>
</protein>
<dbReference type="RefSeq" id="WP_188982386.1">
    <property type="nucleotide sequence ID" value="NZ_BMPO01000003.1"/>
</dbReference>
<dbReference type="PANTHER" id="PTHR10545">
    <property type="entry name" value="DIAMINE N-ACETYLTRANSFERASE"/>
    <property type="match status" value="1"/>
</dbReference>
<dbReference type="CDD" id="cd04301">
    <property type="entry name" value="NAT_SF"/>
    <property type="match status" value="1"/>
</dbReference>
<dbReference type="PROSITE" id="PS51186">
    <property type="entry name" value="GNAT"/>
    <property type="match status" value="1"/>
</dbReference>
<dbReference type="EMBL" id="BMPO01000003">
    <property type="protein sequence ID" value="GGJ89091.1"/>
    <property type="molecule type" value="Genomic_DNA"/>
</dbReference>
<comment type="caution">
    <text evidence="4">The sequence shown here is derived from an EMBL/GenBank/DDBJ whole genome shotgun (WGS) entry which is preliminary data.</text>
</comment>
<sequence>MTIEIRPITPDDYEHWLPLWLGYQAFYQTVIPEDATGTTWQRFLDEREPMNAAIAWDGDRAVGMVHWIYHRSCWTVSDYCYLQDLFVDSTQRGSGIGRALIEFVYARAEQDGAGRVHWLTQEGNLQARQLYDRIADRPGFIQYRHLFKKG</sequence>
<organism evidence="4 5">
    <name type="scientific">Pseudomonas matsuisoli</name>
    <dbReference type="NCBI Taxonomy" id="1515666"/>
    <lineage>
        <taxon>Bacteria</taxon>
        <taxon>Pseudomonadati</taxon>
        <taxon>Pseudomonadota</taxon>
        <taxon>Gammaproteobacteria</taxon>
        <taxon>Pseudomonadales</taxon>
        <taxon>Pseudomonadaceae</taxon>
        <taxon>Pseudomonas</taxon>
    </lineage>
</organism>
<keyword evidence="5" id="KW-1185">Reference proteome</keyword>
<accession>A0A917UW57</accession>
<evidence type="ECO:0000256" key="2">
    <source>
        <dbReference type="ARBA" id="ARBA00023315"/>
    </source>
</evidence>
<evidence type="ECO:0000259" key="3">
    <source>
        <dbReference type="PROSITE" id="PS51186"/>
    </source>
</evidence>